<accession>A0A699YY12</accession>
<dbReference type="EMBL" id="BLLF01000685">
    <property type="protein sequence ID" value="GFH14095.1"/>
    <property type="molecule type" value="Genomic_DNA"/>
</dbReference>
<feature type="compositionally biased region" description="Polar residues" evidence="1">
    <location>
        <begin position="10"/>
        <end position="20"/>
    </location>
</feature>
<evidence type="ECO:0000313" key="2">
    <source>
        <dbReference type="EMBL" id="GFH14095.1"/>
    </source>
</evidence>
<keyword evidence="3" id="KW-1185">Reference proteome</keyword>
<proteinExistence type="predicted"/>
<evidence type="ECO:0000256" key="1">
    <source>
        <dbReference type="SAM" id="MobiDB-lite"/>
    </source>
</evidence>
<protein>
    <submittedName>
        <fullName evidence="2">Uncharacterized protein</fullName>
    </submittedName>
</protein>
<organism evidence="2 3">
    <name type="scientific">Haematococcus lacustris</name>
    <name type="common">Green alga</name>
    <name type="synonym">Haematococcus pluvialis</name>
    <dbReference type="NCBI Taxonomy" id="44745"/>
    <lineage>
        <taxon>Eukaryota</taxon>
        <taxon>Viridiplantae</taxon>
        <taxon>Chlorophyta</taxon>
        <taxon>core chlorophytes</taxon>
        <taxon>Chlorophyceae</taxon>
        <taxon>CS clade</taxon>
        <taxon>Chlamydomonadales</taxon>
        <taxon>Haematococcaceae</taxon>
        <taxon>Haematococcus</taxon>
    </lineage>
</organism>
<dbReference type="AlphaFoldDB" id="A0A699YY12"/>
<name>A0A699YY12_HAELA</name>
<evidence type="ECO:0000313" key="3">
    <source>
        <dbReference type="Proteomes" id="UP000485058"/>
    </source>
</evidence>
<gene>
    <name evidence="2" type="ORF">HaLaN_10079</name>
</gene>
<dbReference type="Proteomes" id="UP000485058">
    <property type="component" value="Unassembled WGS sequence"/>
</dbReference>
<feature type="compositionally biased region" description="Low complexity" evidence="1">
    <location>
        <begin position="104"/>
        <end position="142"/>
    </location>
</feature>
<sequence length="312" mass="31977">MCSEWPENARTASSNQSHQSYKMTAPAPHWAVRFTFDWRLFETNNYVSAAIMARHIVAPVRGMKYNITQPQSRDWAAPYGCGAWPWRGWRALCALPMRCLAPKSSQASSRGSNSRGSSCRGSRGRGSSNGNSSSRQQATTGAGAARAAATGAAAAGAAAAGAAAAGATAAGAAAAAAAAASAAAVAAAAAGAATASSSPAAAGAAGITSDDDAAGSVQKRWVGTSVAAEWHPALLSSRRAHGRQAATPHFVELFQWRDAWGGGKQHSAQPPLHRLAVARPPMAGITVGMTARPTRHNMQWDRHGQQTGCHAG</sequence>
<comment type="caution">
    <text evidence="2">The sequence shown here is derived from an EMBL/GenBank/DDBJ whole genome shotgun (WGS) entry which is preliminary data.</text>
</comment>
<reference evidence="2 3" key="1">
    <citation type="submission" date="2020-02" db="EMBL/GenBank/DDBJ databases">
        <title>Draft genome sequence of Haematococcus lacustris strain NIES-144.</title>
        <authorList>
            <person name="Morimoto D."/>
            <person name="Nakagawa S."/>
            <person name="Yoshida T."/>
            <person name="Sawayama S."/>
        </authorList>
    </citation>
    <scope>NUCLEOTIDE SEQUENCE [LARGE SCALE GENOMIC DNA]</scope>
    <source>
        <strain evidence="2 3">NIES-144</strain>
    </source>
</reference>
<feature type="region of interest" description="Disordered" evidence="1">
    <location>
        <begin position="103"/>
        <end position="142"/>
    </location>
</feature>
<feature type="region of interest" description="Disordered" evidence="1">
    <location>
        <begin position="1"/>
        <end position="20"/>
    </location>
</feature>